<proteinExistence type="inferred from homology"/>
<evidence type="ECO:0000256" key="1">
    <source>
        <dbReference type="ARBA" id="ARBA00009713"/>
    </source>
</evidence>
<keyword evidence="2" id="KW-0853">WD repeat</keyword>
<evidence type="ECO:0000259" key="5">
    <source>
        <dbReference type="Pfam" id="PF21719"/>
    </source>
</evidence>
<dbReference type="InterPro" id="IPR036322">
    <property type="entry name" value="WD40_repeat_dom_sf"/>
</dbReference>
<dbReference type="Proteomes" id="UP000070700">
    <property type="component" value="Unassembled WGS sequence"/>
</dbReference>
<dbReference type="OrthoDB" id="341486at2759"/>
<feature type="domain" description="MIOS-like alpha-solenoid" evidence="5">
    <location>
        <begin position="550"/>
        <end position="788"/>
    </location>
</feature>
<keyword evidence="7" id="KW-1185">Reference proteome</keyword>
<gene>
    <name evidence="6" type="ORF">LY89DRAFT_704976</name>
</gene>
<dbReference type="KEGG" id="psco:LY89DRAFT_704976"/>
<evidence type="ECO:0000313" key="6">
    <source>
        <dbReference type="EMBL" id="KUJ21037.1"/>
    </source>
</evidence>
<evidence type="ECO:0000313" key="7">
    <source>
        <dbReference type="Proteomes" id="UP000070700"/>
    </source>
</evidence>
<dbReference type="GeneID" id="28827143"/>
<dbReference type="GO" id="GO:0005737">
    <property type="term" value="C:cytoplasm"/>
    <property type="evidence" value="ECO:0007669"/>
    <property type="project" value="TreeGrafter"/>
</dbReference>
<dbReference type="GO" id="GO:1904263">
    <property type="term" value="P:positive regulation of TORC1 signaling"/>
    <property type="evidence" value="ECO:0007669"/>
    <property type="project" value="TreeGrafter"/>
</dbReference>
<dbReference type="FunFam" id="2.130.10.10:FF:001167">
    <property type="entry name" value="Uncharacterized protein"/>
    <property type="match status" value="1"/>
</dbReference>
<dbReference type="InterPro" id="IPR037593">
    <property type="entry name" value="MIOS/Sea4"/>
</dbReference>
<dbReference type="InterPro" id="IPR015943">
    <property type="entry name" value="WD40/YVTN_repeat-like_dom_sf"/>
</dbReference>
<dbReference type="Pfam" id="PF21719">
    <property type="entry name" value="MIOS_a-sol"/>
    <property type="match status" value="1"/>
</dbReference>
<dbReference type="InterPro" id="IPR031488">
    <property type="entry name" value="Zn_ribbon_mio"/>
</dbReference>
<dbReference type="EMBL" id="KQ947408">
    <property type="protein sequence ID" value="KUJ21037.1"/>
    <property type="molecule type" value="Genomic_DNA"/>
</dbReference>
<dbReference type="InterPro" id="IPR049092">
    <property type="entry name" value="MIOS_a-sol"/>
</dbReference>
<evidence type="ECO:0000256" key="3">
    <source>
        <dbReference type="ARBA" id="ARBA00022737"/>
    </source>
</evidence>
<dbReference type="FunCoup" id="A0A194XMN7">
    <property type="interactions" value="736"/>
</dbReference>
<dbReference type="STRING" id="149040.A0A194XMN7"/>
<feature type="domain" description="GATOR2 complex protein MIO zinc-ribbon like" evidence="4">
    <location>
        <begin position="952"/>
        <end position="1029"/>
    </location>
</feature>
<comment type="similarity">
    <text evidence="1">Belongs to the WD repeat mio family.</text>
</comment>
<accession>A0A194XMN7</accession>
<dbReference type="PANTHER" id="PTHR16453">
    <property type="entry name" value="WD40 DOMAIN-CONTAINING PROTEIN MIO FAMILY MEMBER"/>
    <property type="match status" value="1"/>
</dbReference>
<name>A0A194XMN7_MOLSC</name>
<evidence type="ECO:0000256" key="2">
    <source>
        <dbReference type="ARBA" id="ARBA00022574"/>
    </source>
</evidence>
<evidence type="ECO:0000259" key="4">
    <source>
        <dbReference type="Pfam" id="PF17034"/>
    </source>
</evidence>
<protein>
    <submittedName>
        <fullName evidence="6">Uncharacterized protein</fullName>
    </submittedName>
</protein>
<dbReference type="SUPFAM" id="SSF50978">
    <property type="entry name" value="WD40 repeat-like"/>
    <property type="match status" value="1"/>
</dbReference>
<organism evidence="6 7">
    <name type="scientific">Mollisia scopiformis</name>
    <name type="common">Conifer needle endophyte fungus</name>
    <name type="synonym">Phialocephala scopiformis</name>
    <dbReference type="NCBI Taxonomy" id="149040"/>
    <lineage>
        <taxon>Eukaryota</taxon>
        <taxon>Fungi</taxon>
        <taxon>Dikarya</taxon>
        <taxon>Ascomycota</taxon>
        <taxon>Pezizomycotina</taxon>
        <taxon>Leotiomycetes</taxon>
        <taxon>Helotiales</taxon>
        <taxon>Mollisiaceae</taxon>
        <taxon>Mollisia</taxon>
    </lineage>
</organism>
<reference evidence="6 7" key="1">
    <citation type="submission" date="2015-10" db="EMBL/GenBank/DDBJ databases">
        <title>Full genome of DAOMC 229536 Phialocephala scopiformis, a fungal endophyte of spruce producing the potent anti-insectan compound rugulosin.</title>
        <authorList>
            <consortium name="DOE Joint Genome Institute"/>
            <person name="Walker A.K."/>
            <person name="Frasz S.L."/>
            <person name="Seifert K.A."/>
            <person name="Miller J.D."/>
            <person name="Mondo S.J."/>
            <person name="Labutti K."/>
            <person name="Lipzen A."/>
            <person name="Dockter R."/>
            <person name="Kennedy M."/>
            <person name="Grigoriev I.V."/>
            <person name="Spatafora J.W."/>
        </authorList>
    </citation>
    <scope>NUCLEOTIDE SEQUENCE [LARGE SCALE GENOMIC DNA]</scope>
    <source>
        <strain evidence="6 7">CBS 120377</strain>
    </source>
</reference>
<dbReference type="Gene3D" id="2.130.10.10">
    <property type="entry name" value="YVTN repeat-like/Quinoprotein amine dehydrogenase"/>
    <property type="match status" value="1"/>
</dbReference>
<dbReference type="PANTHER" id="PTHR16453:SF9">
    <property type="entry name" value="GATOR COMPLEX PROTEIN MIOS"/>
    <property type="match status" value="1"/>
</dbReference>
<dbReference type="RefSeq" id="XP_018075392.1">
    <property type="nucleotide sequence ID" value="XM_018217417.1"/>
</dbReference>
<sequence length="1037" mass="116376">MDRNEGIVRWSPNVSRDEFMVFNLNNRVAHLYEATGHAQPGRFSFKKSSKHTEIPAINTYDWSPTIRGLVSIGTVQGHVFLLRVDDNSNATIQLPLKLQRPCQSVAFNTTGLLAVGLDRVRNDSCLQVWDINERLAKWDSTQSGWNVPSMNIEPRKKLEGSTSITSIRFFEDQPQTLVCGVKNQSVRVHDLRDPNSTVINFQTRCNNNIAIDYMDSNYFASSSLDQPGLMVWDRRVSTRSGASPMYLESFDQDEIPWGAVLKLDRAIQVDKDVFIKQLRYSREQRGALGVLSTAGQLQVLQTKKEFIEPGSPDEVAGSPELLEVRKSYVLEYPYFDPDHKRKQEHRIVSFDWLNVGTTDLPPRVVALRATGDFEILQMPATTAMQLSQLIPWQPPHRLGDPYLTLLNFSDPKEREKMLGPLYATAAKAEVPVFGPDGYSSLATKRMLNTAIKKALESGGDPVIDELAPVESSNQTVEQQAPLIESMEDSFSQLRVDKGVDKKASQSQEIPNDSKISKAYSSRELHDKSHYATLAPLPADKDTHDKLDHVMLQRAVDGYLFDCAKNQAIVKGDPWLQDVWGWIAQAEDAAKDGGMISMPLDLSYMGVFTIWTNSLGEKSSSRLIDNTVIPDSSQLEHLIGAINKLANRPDFTSTKTAKPRHRQLCLAICGQLKHSEDFADDLKALQLDGMYTKAAAWALFEGHLNRAVEILKNGGTDLLFAAMALDIKLKSNASLDLDNTGWKKALESHPQMAEDPYLRAIYRYMTTGSWEAVADEKSLPLRDRVWVALRNFDDDKLTYWLSREMEEAVRFGDIEGIVLAGITDPMANILQKYIVKFMDYQTPTLIMSFCHPRYIDDDRCAAWRNAYRDYLNRHKLFILRVKYDQQTAKKSRNREGSHVIKPPPRQVTIRCLNCDMNAANDLSAAGQGSASVPASATADIRNPLAASGVNAGLCCPKCGSHLPRCAVCMEIVGVPRSDRPEQSSDPAVRRMANFPSFCLKCKHVTHMDHSIAWFERHNECPTPECKCQCNAGGSRIRD</sequence>
<dbReference type="InParanoid" id="A0A194XMN7"/>
<dbReference type="AlphaFoldDB" id="A0A194XMN7"/>
<keyword evidence="3" id="KW-0677">Repeat</keyword>
<dbReference type="Pfam" id="PF17034">
    <property type="entry name" value="zinc_ribbon_16"/>
    <property type="match status" value="1"/>
</dbReference>